<reference evidence="3 4" key="1">
    <citation type="submission" date="2020-08" db="EMBL/GenBank/DDBJ databases">
        <title>Genome public.</title>
        <authorList>
            <person name="Liu C."/>
            <person name="Sun Q."/>
        </authorList>
    </citation>
    <scope>NUCLEOTIDE SEQUENCE [LARGE SCALE GENOMIC DNA]</scope>
    <source>
        <strain evidence="3 4">New-38</strain>
    </source>
</reference>
<dbReference type="Proteomes" id="UP000660021">
    <property type="component" value="Unassembled WGS sequence"/>
</dbReference>
<keyword evidence="2" id="KW-0732">Signal</keyword>
<dbReference type="Gene3D" id="2.60.40.3680">
    <property type="match status" value="2"/>
</dbReference>
<keyword evidence="4" id="KW-1185">Reference proteome</keyword>
<evidence type="ECO:0000256" key="1">
    <source>
        <dbReference type="SAM" id="Phobius"/>
    </source>
</evidence>
<feature type="transmembrane region" description="Helical" evidence="1">
    <location>
        <begin position="397"/>
        <end position="418"/>
    </location>
</feature>
<comment type="caution">
    <text evidence="3">The sequence shown here is derived from an EMBL/GenBank/DDBJ whole genome shotgun (WGS) entry which is preliminary data.</text>
</comment>
<keyword evidence="1" id="KW-0812">Transmembrane</keyword>
<keyword evidence="1" id="KW-0472">Membrane</keyword>
<protein>
    <submittedName>
        <fullName evidence="3">Uncharacterized protein</fullName>
    </submittedName>
</protein>
<name>A0ABR7HRP7_9FIRM</name>
<sequence>MKRLLSCALLVPVLLLPAQANSAPTRWEGSPGSEVLSVEENCPISVTHEDLAFQIDQGDSYSLEAQVTARYQMENPTEEGRAVQMAFSLEESVWDFDPASVSITADGRALPFQLIWDGVSPDYQPQTFDPDQTGTLCTFILTPTQDGSDNTLTLPASGGRMWVTYDGIHSYSGEEDGSVTLGTSEKATVLVFGLNGAPDYTVSGNYTVTTEELPFRTVFQSYLEERYGTRFAGHMDSIQALKYRQLEELWESWENNPILLAEWIENSDPSALPLQFLYTVDFPPESTVEVAVTYTTRSDGVRKGTADWQHTFTYLLSPARHWADFGTLDLTVDAGESGYPYVIHSSLPLEEQPDGSYTAHTQGLPEEDLSFTLYSAPQLSLSDRVTSSLGITTYTLAFFRLLLVPLVLLLALIVFLVWRRRRRRK</sequence>
<gene>
    <name evidence="3" type="ORF">H8S34_04985</name>
</gene>
<accession>A0ABR7HRP7</accession>
<keyword evidence="1" id="KW-1133">Transmembrane helix</keyword>
<evidence type="ECO:0000313" key="3">
    <source>
        <dbReference type="EMBL" id="MBC5730189.1"/>
    </source>
</evidence>
<organism evidence="3 4">
    <name type="scientific">Pseudoflavonifractor hominis</name>
    <dbReference type="NCBI Taxonomy" id="2763059"/>
    <lineage>
        <taxon>Bacteria</taxon>
        <taxon>Bacillati</taxon>
        <taxon>Bacillota</taxon>
        <taxon>Clostridia</taxon>
        <taxon>Eubacteriales</taxon>
        <taxon>Oscillospiraceae</taxon>
        <taxon>Pseudoflavonifractor</taxon>
    </lineage>
</organism>
<evidence type="ECO:0000313" key="4">
    <source>
        <dbReference type="Proteomes" id="UP000660021"/>
    </source>
</evidence>
<dbReference type="RefSeq" id="WP_186963207.1">
    <property type="nucleotide sequence ID" value="NZ_JACOPR010000002.1"/>
</dbReference>
<feature type="chain" id="PRO_5047366135" evidence="2">
    <location>
        <begin position="23"/>
        <end position="425"/>
    </location>
</feature>
<evidence type="ECO:0000256" key="2">
    <source>
        <dbReference type="SAM" id="SignalP"/>
    </source>
</evidence>
<feature type="signal peptide" evidence="2">
    <location>
        <begin position="1"/>
        <end position="22"/>
    </location>
</feature>
<proteinExistence type="predicted"/>
<dbReference type="EMBL" id="JACOPR010000002">
    <property type="protein sequence ID" value="MBC5730189.1"/>
    <property type="molecule type" value="Genomic_DNA"/>
</dbReference>